<evidence type="ECO:0000256" key="2">
    <source>
        <dbReference type="SAM" id="SignalP"/>
    </source>
</evidence>
<proteinExistence type="predicted"/>
<dbReference type="EMBL" id="JAULSR010000001">
    <property type="protein sequence ID" value="KAK0635143.1"/>
    <property type="molecule type" value="Genomic_DNA"/>
</dbReference>
<keyword evidence="4" id="KW-1185">Reference proteome</keyword>
<feature type="compositionally biased region" description="Polar residues" evidence="1">
    <location>
        <begin position="49"/>
        <end position="70"/>
    </location>
</feature>
<comment type="caution">
    <text evidence="3">The sequence shown here is derived from an EMBL/GenBank/DDBJ whole genome shotgun (WGS) entry which is preliminary data.</text>
</comment>
<feature type="compositionally biased region" description="Polar residues" evidence="1">
    <location>
        <begin position="28"/>
        <end position="41"/>
    </location>
</feature>
<dbReference type="Proteomes" id="UP001174934">
    <property type="component" value="Unassembled WGS sequence"/>
</dbReference>
<name>A0AA39XJF9_9PEZI</name>
<reference evidence="3" key="1">
    <citation type="submission" date="2023-06" db="EMBL/GenBank/DDBJ databases">
        <title>Genome-scale phylogeny and comparative genomics of the fungal order Sordariales.</title>
        <authorList>
            <consortium name="Lawrence Berkeley National Laboratory"/>
            <person name="Hensen N."/>
            <person name="Bonometti L."/>
            <person name="Westerberg I."/>
            <person name="Brannstrom I.O."/>
            <person name="Guillou S."/>
            <person name="Cros-Aarteil S."/>
            <person name="Calhoun S."/>
            <person name="Haridas S."/>
            <person name="Kuo A."/>
            <person name="Mondo S."/>
            <person name="Pangilinan J."/>
            <person name="Riley R."/>
            <person name="LaButti K."/>
            <person name="Andreopoulos B."/>
            <person name="Lipzen A."/>
            <person name="Chen C."/>
            <person name="Yanf M."/>
            <person name="Daum C."/>
            <person name="Ng V."/>
            <person name="Clum A."/>
            <person name="Steindorff A."/>
            <person name="Ohm R."/>
            <person name="Martin F."/>
            <person name="Silar P."/>
            <person name="Natvig D."/>
            <person name="Lalanne C."/>
            <person name="Gautier V."/>
            <person name="Ament-velasquez S.L."/>
            <person name="Kruys A."/>
            <person name="Hutchinson M.I."/>
            <person name="Powell A.J."/>
            <person name="Barry K."/>
            <person name="Miller A.N."/>
            <person name="Grigoriev I.V."/>
            <person name="Debuchy R."/>
            <person name="Gladieux P."/>
            <person name="Thoren M.H."/>
            <person name="Johannesson H."/>
        </authorList>
    </citation>
    <scope>NUCLEOTIDE SEQUENCE</scope>
    <source>
        <strain evidence="3">SMH3391-2</strain>
    </source>
</reference>
<feature type="region of interest" description="Disordered" evidence="1">
    <location>
        <begin position="28"/>
        <end position="85"/>
    </location>
</feature>
<accession>A0AA39XJF9</accession>
<sequence>MVIVFLYIVRLPVCLPVCSSFCAYPTSTRAATQSSDGTRQPSCMRVKTSKSTTAQHAMNNEQKGSDNQNSKQRKERKSKVFQMSR</sequence>
<evidence type="ECO:0000256" key="1">
    <source>
        <dbReference type="SAM" id="MobiDB-lite"/>
    </source>
</evidence>
<keyword evidence="2" id="KW-0732">Signal</keyword>
<organism evidence="3 4">
    <name type="scientific">Bombardia bombarda</name>
    <dbReference type="NCBI Taxonomy" id="252184"/>
    <lineage>
        <taxon>Eukaryota</taxon>
        <taxon>Fungi</taxon>
        <taxon>Dikarya</taxon>
        <taxon>Ascomycota</taxon>
        <taxon>Pezizomycotina</taxon>
        <taxon>Sordariomycetes</taxon>
        <taxon>Sordariomycetidae</taxon>
        <taxon>Sordariales</taxon>
        <taxon>Lasiosphaeriaceae</taxon>
        <taxon>Bombardia</taxon>
    </lineage>
</organism>
<gene>
    <name evidence="3" type="ORF">B0T17DRAFT_515452</name>
</gene>
<evidence type="ECO:0008006" key="5">
    <source>
        <dbReference type="Google" id="ProtNLM"/>
    </source>
</evidence>
<dbReference type="AlphaFoldDB" id="A0AA39XJF9"/>
<feature type="signal peptide" evidence="2">
    <location>
        <begin position="1"/>
        <end position="20"/>
    </location>
</feature>
<feature type="chain" id="PRO_5041369922" description="Secreted protein" evidence="2">
    <location>
        <begin position="21"/>
        <end position="85"/>
    </location>
</feature>
<evidence type="ECO:0000313" key="3">
    <source>
        <dbReference type="EMBL" id="KAK0635143.1"/>
    </source>
</evidence>
<protein>
    <recommendedName>
        <fullName evidence="5">Secreted protein</fullName>
    </recommendedName>
</protein>
<evidence type="ECO:0000313" key="4">
    <source>
        <dbReference type="Proteomes" id="UP001174934"/>
    </source>
</evidence>